<reference evidence="1" key="1">
    <citation type="submission" date="2014-11" db="EMBL/GenBank/DDBJ databases">
        <authorList>
            <person name="Amaro Gonzalez C."/>
        </authorList>
    </citation>
    <scope>NUCLEOTIDE SEQUENCE</scope>
</reference>
<organism evidence="1">
    <name type="scientific">Anguilla anguilla</name>
    <name type="common">European freshwater eel</name>
    <name type="synonym">Muraena anguilla</name>
    <dbReference type="NCBI Taxonomy" id="7936"/>
    <lineage>
        <taxon>Eukaryota</taxon>
        <taxon>Metazoa</taxon>
        <taxon>Chordata</taxon>
        <taxon>Craniata</taxon>
        <taxon>Vertebrata</taxon>
        <taxon>Euteleostomi</taxon>
        <taxon>Actinopterygii</taxon>
        <taxon>Neopterygii</taxon>
        <taxon>Teleostei</taxon>
        <taxon>Anguilliformes</taxon>
        <taxon>Anguillidae</taxon>
        <taxon>Anguilla</taxon>
    </lineage>
</organism>
<sequence length="36" mass="4158">MFCNVERHSYVHAMNSVRINTNNLIVLMCPSVSYDV</sequence>
<proteinExistence type="predicted"/>
<reference evidence="1" key="2">
    <citation type="journal article" date="2015" name="Fish Shellfish Immunol.">
        <title>Early steps in the European eel (Anguilla anguilla)-Vibrio vulnificus interaction in the gills: Role of the RtxA13 toxin.</title>
        <authorList>
            <person name="Callol A."/>
            <person name="Pajuelo D."/>
            <person name="Ebbesson L."/>
            <person name="Teles M."/>
            <person name="MacKenzie S."/>
            <person name="Amaro C."/>
        </authorList>
    </citation>
    <scope>NUCLEOTIDE SEQUENCE</scope>
</reference>
<evidence type="ECO:0000313" key="1">
    <source>
        <dbReference type="EMBL" id="JAH93109.1"/>
    </source>
</evidence>
<dbReference type="EMBL" id="GBXM01015468">
    <property type="protein sequence ID" value="JAH93109.1"/>
    <property type="molecule type" value="Transcribed_RNA"/>
</dbReference>
<dbReference type="AlphaFoldDB" id="A0A0E9WRQ5"/>
<accession>A0A0E9WRQ5</accession>
<protein>
    <submittedName>
        <fullName evidence="1">Uncharacterized protein</fullName>
    </submittedName>
</protein>
<name>A0A0E9WRQ5_ANGAN</name>